<organism evidence="15 16">
    <name type="scientific">Bacillus thermozeamaize</name>
    <dbReference type="NCBI Taxonomy" id="230954"/>
    <lineage>
        <taxon>Bacteria</taxon>
        <taxon>Bacillati</taxon>
        <taxon>Bacillota</taxon>
        <taxon>Bacilli</taxon>
        <taxon>Bacillales</taxon>
        <taxon>Bacillaceae</taxon>
        <taxon>Bacillus</taxon>
    </lineage>
</organism>
<evidence type="ECO:0000256" key="13">
    <source>
        <dbReference type="RuleBase" id="RU362091"/>
    </source>
</evidence>
<comment type="caution">
    <text evidence="15">The sequence shown here is derived from an EMBL/GenBank/DDBJ whole genome shotgun (WGS) entry which is preliminary data.</text>
</comment>
<dbReference type="Proteomes" id="UP000196475">
    <property type="component" value="Unassembled WGS sequence"/>
</dbReference>
<dbReference type="EMBL" id="LZRT01000094">
    <property type="protein sequence ID" value="OUM86028.1"/>
    <property type="molecule type" value="Genomic_DNA"/>
</dbReference>
<dbReference type="GO" id="GO:0005886">
    <property type="term" value="C:plasma membrane"/>
    <property type="evidence" value="ECO:0007669"/>
    <property type="project" value="UniProtKB-SubCell"/>
</dbReference>
<feature type="transmembrane region" description="Helical" evidence="14">
    <location>
        <begin position="394"/>
        <end position="418"/>
    </location>
</feature>
<evidence type="ECO:0000256" key="5">
    <source>
        <dbReference type="ARBA" id="ARBA00022692"/>
    </source>
</evidence>
<dbReference type="CDD" id="cd10322">
    <property type="entry name" value="SLC5sbd"/>
    <property type="match status" value="1"/>
</dbReference>
<evidence type="ECO:0000256" key="10">
    <source>
        <dbReference type="ARBA" id="ARBA00023136"/>
    </source>
</evidence>
<dbReference type="AlphaFoldDB" id="A0A1Y3PLN4"/>
<evidence type="ECO:0000256" key="3">
    <source>
        <dbReference type="ARBA" id="ARBA00022448"/>
    </source>
</evidence>
<dbReference type="PANTHER" id="PTHR48086:SF3">
    <property type="entry name" value="SODIUM_PROLINE SYMPORTER"/>
    <property type="match status" value="1"/>
</dbReference>
<feature type="transmembrane region" description="Helical" evidence="14">
    <location>
        <begin position="274"/>
        <end position="293"/>
    </location>
</feature>
<feature type="transmembrane region" description="Helical" evidence="14">
    <location>
        <begin position="39"/>
        <end position="61"/>
    </location>
</feature>
<evidence type="ECO:0000256" key="12">
    <source>
        <dbReference type="ARBA" id="ARBA00033708"/>
    </source>
</evidence>
<feature type="transmembrane region" description="Helical" evidence="14">
    <location>
        <begin position="81"/>
        <end position="101"/>
    </location>
</feature>
<name>A0A1Y3PLN4_9BACI</name>
<feature type="transmembrane region" description="Helical" evidence="14">
    <location>
        <begin position="191"/>
        <end position="216"/>
    </location>
</feature>
<keyword evidence="11" id="KW-0739">Sodium transport</keyword>
<feature type="transmembrane region" description="Helical" evidence="14">
    <location>
        <begin position="313"/>
        <end position="335"/>
    </location>
</feature>
<keyword evidence="9" id="KW-0406">Ion transport</keyword>
<gene>
    <name evidence="15" type="ORF">BAA01_01330</name>
</gene>
<feature type="transmembrane region" description="Helical" evidence="14">
    <location>
        <begin position="236"/>
        <end position="262"/>
    </location>
</feature>
<keyword evidence="3" id="KW-0813">Transport</keyword>
<evidence type="ECO:0000256" key="8">
    <source>
        <dbReference type="ARBA" id="ARBA00023053"/>
    </source>
</evidence>
<feature type="transmembrane region" description="Helical" evidence="14">
    <location>
        <begin position="159"/>
        <end position="179"/>
    </location>
</feature>
<keyword evidence="10 14" id="KW-0472">Membrane</keyword>
<dbReference type="PROSITE" id="PS50283">
    <property type="entry name" value="NA_SOLUT_SYMP_3"/>
    <property type="match status" value="1"/>
</dbReference>
<dbReference type="Pfam" id="PF00474">
    <property type="entry name" value="SSF"/>
    <property type="match status" value="1"/>
</dbReference>
<feature type="transmembrane region" description="Helical" evidence="14">
    <location>
        <begin position="371"/>
        <end position="388"/>
    </location>
</feature>
<comment type="subcellular location">
    <subcellularLocation>
        <location evidence="1">Cell membrane</location>
        <topology evidence="1">Multi-pass membrane protein</topology>
    </subcellularLocation>
</comment>
<evidence type="ECO:0000256" key="11">
    <source>
        <dbReference type="ARBA" id="ARBA00023201"/>
    </source>
</evidence>
<comment type="catalytic activity">
    <reaction evidence="12">
        <text>L-proline(in) + Na(+)(in) = L-proline(out) + Na(+)(out)</text>
        <dbReference type="Rhea" id="RHEA:28967"/>
        <dbReference type="ChEBI" id="CHEBI:29101"/>
        <dbReference type="ChEBI" id="CHEBI:60039"/>
    </reaction>
</comment>
<feature type="transmembrane region" description="Helical" evidence="14">
    <location>
        <begin position="450"/>
        <end position="470"/>
    </location>
</feature>
<dbReference type="GO" id="GO:0006814">
    <property type="term" value="P:sodium ion transport"/>
    <property type="evidence" value="ECO:0007669"/>
    <property type="project" value="UniProtKB-KW"/>
</dbReference>
<keyword evidence="5 14" id="KW-0812">Transmembrane</keyword>
<evidence type="ECO:0000256" key="14">
    <source>
        <dbReference type="SAM" id="Phobius"/>
    </source>
</evidence>
<dbReference type="InterPro" id="IPR050277">
    <property type="entry name" value="Sodium:Solute_Symporter"/>
</dbReference>
<sequence>MESFTMWLLVAVIVYWLFCILVGVFSYRKGSIDPTEYFLAGRSLGPIILGLSMLATVQSAWLMLGHQGQAGAVGLAYVSNYSHIILMSMVALFFFGQQWLLGKKFGFITPGEMFGAYYGNLTRILMVILGVLYVIPYSAMQLIGGGTVFEVLTGGTINYTFGAILMSAVVVIYVFLGGLRAAAITDTFQGTLLVIGIFVLAGVVLAHVPGGFAGVLQGIQELPQSWRLLPGENGGWGWPFVLTYAIAVVGIYTSPVYTMWAFSARSPRIFRWQLLVIMSLVAGFYYFILSPIIGGGGRVLFGALENPDSLTPLIMAELMPTGLALLTAIAIFAAMNSTADAYLASISSLLSRDIYKPYINKEATPKQQVNFGRFMVVLVVVIGLFFAMTTRDVIALIGGLATSFGLQTVPALLGLLYWRRLTPAGVNAGLVAGMITVYLTYQVWPYPLGVHSGVWALAANLLVAYLVSLFTPPVPAAKQQQFRAVLQEGQRVYQEREARGLNKLRIFSR</sequence>
<dbReference type="GO" id="GO:0015293">
    <property type="term" value="F:symporter activity"/>
    <property type="evidence" value="ECO:0007669"/>
    <property type="project" value="UniProtKB-KW"/>
</dbReference>
<evidence type="ECO:0000256" key="1">
    <source>
        <dbReference type="ARBA" id="ARBA00004651"/>
    </source>
</evidence>
<protein>
    <recommendedName>
        <fullName evidence="17">Sodium:solute symporter</fullName>
    </recommendedName>
</protein>
<feature type="transmembrane region" description="Helical" evidence="14">
    <location>
        <begin position="425"/>
        <end position="444"/>
    </location>
</feature>
<keyword evidence="7 14" id="KW-1133">Transmembrane helix</keyword>
<proteinExistence type="inferred from homology"/>
<accession>A0A1Y3PLN4</accession>
<evidence type="ECO:0000256" key="6">
    <source>
        <dbReference type="ARBA" id="ARBA00022847"/>
    </source>
</evidence>
<comment type="similarity">
    <text evidence="2 13">Belongs to the sodium:solute symporter (SSF) (TC 2.A.21) family.</text>
</comment>
<reference evidence="16" key="1">
    <citation type="submission" date="2016-06" db="EMBL/GenBank/DDBJ databases">
        <authorList>
            <person name="Nascimento L."/>
            <person name="Pereira R.V."/>
            <person name="Martins L.F."/>
            <person name="Quaggio R.B."/>
            <person name="Silva A.M."/>
            <person name="Setubal J.C."/>
        </authorList>
    </citation>
    <scope>NUCLEOTIDE SEQUENCE [LARGE SCALE GENOMIC DNA]</scope>
</reference>
<evidence type="ECO:0000256" key="4">
    <source>
        <dbReference type="ARBA" id="ARBA00022475"/>
    </source>
</evidence>
<dbReference type="PANTHER" id="PTHR48086">
    <property type="entry name" value="SODIUM/PROLINE SYMPORTER-RELATED"/>
    <property type="match status" value="1"/>
</dbReference>
<keyword evidence="4" id="KW-1003">Cell membrane</keyword>
<evidence type="ECO:0008006" key="17">
    <source>
        <dbReference type="Google" id="ProtNLM"/>
    </source>
</evidence>
<dbReference type="InterPro" id="IPR001734">
    <property type="entry name" value="Na/solute_symporter"/>
</dbReference>
<feature type="transmembrane region" description="Helical" evidence="14">
    <location>
        <begin position="6"/>
        <end position="27"/>
    </location>
</feature>
<evidence type="ECO:0000256" key="2">
    <source>
        <dbReference type="ARBA" id="ARBA00006434"/>
    </source>
</evidence>
<evidence type="ECO:0000256" key="7">
    <source>
        <dbReference type="ARBA" id="ARBA00022989"/>
    </source>
</evidence>
<evidence type="ECO:0000313" key="15">
    <source>
        <dbReference type="EMBL" id="OUM86028.1"/>
    </source>
</evidence>
<dbReference type="InterPro" id="IPR038377">
    <property type="entry name" value="Na/Glc_symporter_sf"/>
</dbReference>
<evidence type="ECO:0000256" key="9">
    <source>
        <dbReference type="ARBA" id="ARBA00023065"/>
    </source>
</evidence>
<feature type="transmembrane region" description="Helical" evidence="14">
    <location>
        <begin position="121"/>
        <end position="139"/>
    </location>
</feature>
<keyword evidence="8" id="KW-0915">Sodium</keyword>
<keyword evidence="6" id="KW-0769">Symport</keyword>
<dbReference type="Gene3D" id="1.20.1730.10">
    <property type="entry name" value="Sodium/glucose cotransporter"/>
    <property type="match status" value="1"/>
</dbReference>
<evidence type="ECO:0000313" key="16">
    <source>
        <dbReference type="Proteomes" id="UP000196475"/>
    </source>
</evidence>